<name>A0ABD2NN63_9CUCU</name>
<dbReference type="PROSITE" id="PS00027">
    <property type="entry name" value="HOMEOBOX_1"/>
    <property type="match status" value="1"/>
</dbReference>
<reference evidence="9 10" key="1">
    <citation type="journal article" date="2021" name="BMC Biol.">
        <title>Horizontally acquired antibacterial genes associated with adaptive radiation of ladybird beetles.</title>
        <authorList>
            <person name="Li H.S."/>
            <person name="Tang X.F."/>
            <person name="Huang Y.H."/>
            <person name="Xu Z.Y."/>
            <person name="Chen M.L."/>
            <person name="Du X.Y."/>
            <person name="Qiu B.Y."/>
            <person name="Chen P.T."/>
            <person name="Zhang W."/>
            <person name="Slipinski A."/>
            <person name="Escalona H.E."/>
            <person name="Waterhouse R.M."/>
            <person name="Zwick A."/>
            <person name="Pang H."/>
        </authorList>
    </citation>
    <scope>NUCLEOTIDE SEQUENCE [LARGE SCALE GENOMIC DNA]</scope>
    <source>
        <strain evidence="9">SYSU2018</strain>
    </source>
</reference>
<dbReference type="PANTHER" id="PTHR45664:SF12">
    <property type="entry name" value="PANCREAS_DUODENUM HOMEOBOX PROTEIN 1"/>
    <property type="match status" value="1"/>
</dbReference>
<accession>A0ABD2NN63</accession>
<feature type="compositionally biased region" description="Polar residues" evidence="7">
    <location>
        <begin position="137"/>
        <end position="164"/>
    </location>
</feature>
<evidence type="ECO:0000313" key="10">
    <source>
        <dbReference type="Proteomes" id="UP001516400"/>
    </source>
</evidence>
<organism evidence="9 10">
    <name type="scientific">Cryptolaemus montrouzieri</name>
    <dbReference type="NCBI Taxonomy" id="559131"/>
    <lineage>
        <taxon>Eukaryota</taxon>
        <taxon>Metazoa</taxon>
        <taxon>Ecdysozoa</taxon>
        <taxon>Arthropoda</taxon>
        <taxon>Hexapoda</taxon>
        <taxon>Insecta</taxon>
        <taxon>Pterygota</taxon>
        <taxon>Neoptera</taxon>
        <taxon>Endopterygota</taxon>
        <taxon>Coleoptera</taxon>
        <taxon>Polyphaga</taxon>
        <taxon>Cucujiformia</taxon>
        <taxon>Coccinelloidea</taxon>
        <taxon>Coccinellidae</taxon>
        <taxon>Scymninae</taxon>
        <taxon>Scymnini</taxon>
        <taxon>Cryptolaemus</taxon>
    </lineage>
</organism>
<evidence type="ECO:0000259" key="8">
    <source>
        <dbReference type="PROSITE" id="PS50071"/>
    </source>
</evidence>
<dbReference type="Proteomes" id="UP001516400">
    <property type="component" value="Unassembled WGS sequence"/>
</dbReference>
<feature type="region of interest" description="Disordered" evidence="7">
    <location>
        <begin position="137"/>
        <end position="170"/>
    </location>
</feature>
<dbReference type="CDD" id="cd00086">
    <property type="entry name" value="homeodomain"/>
    <property type="match status" value="1"/>
</dbReference>
<dbReference type="InterPro" id="IPR001356">
    <property type="entry name" value="HD"/>
</dbReference>
<keyword evidence="3 5" id="KW-0371">Homeobox</keyword>
<dbReference type="GO" id="GO:0003700">
    <property type="term" value="F:DNA-binding transcription factor activity"/>
    <property type="evidence" value="ECO:0007669"/>
    <property type="project" value="UniProtKB-ARBA"/>
</dbReference>
<dbReference type="Pfam" id="PF00046">
    <property type="entry name" value="Homeodomain"/>
    <property type="match status" value="1"/>
</dbReference>
<proteinExistence type="predicted"/>
<evidence type="ECO:0000313" key="9">
    <source>
        <dbReference type="EMBL" id="KAL3279897.1"/>
    </source>
</evidence>
<evidence type="ECO:0000256" key="1">
    <source>
        <dbReference type="ARBA" id="ARBA00004123"/>
    </source>
</evidence>
<keyword evidence="10" id="KW-1185">Reference proteome</keyword>
<dbReference type="InterPro" id="IPR009057">
    <property type="entry name" value="Homeodomain-like_sf"/>
</dbReference>
<evidence type="ECO:0000256" key="5">
    <source>
        <dbReference type="PROSITE-ProRule" id="PRU00108"/>
    </source>
</evidence>
<dbReference type="GO" id="GO:0045944">
    <property type="term" value="P:positive regulation of transcription by RNA polymerase II"/>
    <property type="evidence" value="ECO:0007669"/>
    <property type="project" value="UniProtKB-ARBA"/>
</dbReference>
<feature type="compositionally biased region" description="Low complexity" evidence="7">
    <location>
        <begin position="230"/>
        <end position="248"/>
    </location>
</feature>
<dbReference type="InterPro" id="IPR020479">
    <property type="entry name" value="HD_metazoa"/>
</dbReference>
<dbReference type="GO" id="GO:0043565">
    <property type="term" value="F:sequence-specific DNA binding"/>
    <property type="evidence" value="ECO:0007669"/>
    <property type="project" value="UniProtKB-ARBA"/>
</dbReference>
<dbReference type="GO" id="GO:0005634">
    <property type="term" value="C:nucleus"/>
    <property type="evidence" value="ECO:0007669"/>
    <property type="project" value="UniProtKB-SubCell"/>
</dbReference>
<feature type="DNA-binding region" description="Homeobox" evidence="5">
    <location>
        <begin position="165"/>
        <end position="224"/>
    </location>
</feature>
<dbReference type="Gene3D" id="1.10.10.60">
    <property type="entry name" value="Homeodomain-like"/>
    <property type="match status" value="1"/>
</dbReference>
<sequence>MSNGREEGSDDNALITSENLNKYGIRSVRSYQSPEDSECATSSDPSSNKSAKMTLTYDPTNFQNFSEDNGFSLLASQMNADVSPPPYPEPSVSYSNISLNGLSDLNQNIQAIQQQQVETWNVNQAYIENQFRVERNTNNNNKQMVSNPSISIRQVSPPGSTSGPTKRARTAYTSNQLVELEREFYKNKYLCRPRRIQLAQTLNLTERQIKIWFQNRRMKFKKEQKTRNVSPSSTSPSSPNSDSASTTSRRSRCDGNGRIPSTYAQYNPNQQNIVPHANVHGIYPPSRAYSWQPDNTYAEYSYHPSNAIPVNYGPPMEYSSFNYIPNNFYDQTVTIKEEDVSPTLANVEYSINPSQPITWATQQYMEPNATNVDIATITQL</sequence>
<feature type="region of interest" description="Disordered" evidence="7">
    <location>
        <begin position="26"/>
        <end position="54"/>
    </location>
</feature>
<comment type="subcellular location">
    <subcellularLocation>
        <location evidence="1 5 6">Nucleus</location>
    </subcellularLocation>
</comment>
<feature type="domain" description="Homeobox" evidence="8">
    <location>
        <begin position="163"/>
        <end position="223"/>
    </location>
</feature>
<gene>
    <name evidence="9" type="ORF">HHI36_017403</name>
</gene>
<dbReference type="PROSITE" id="PS50071">
    <property type="entry name" value="HOMEOBOX_2"/>
    <property type="match status" value="1"/>
</dbReference>
<dbReference type="AlphaFoldDB" id="A0ABD2NN63"/>
<dbReference type="SUPFAM" id="SSF46689">
    <property type="entry name" value="Homeodomain-like"/>
    <property type="match status" value="1"/>
</dbReference>
<dbReference type="EMBL" id="JABFTP020000124">
    <property type="protein sequence ID" value="KAL3279897.1"/>
    <property type="molecule type" value="Genomic_DNA"/>
</dbReference>
<feature type="compositionally biased region" description="Polar residues" evidence="7">
    <location>
        <begin position="29"/>
        <end position="54"/>
    </location>
</feature>
<evidence type="ECO:0000256" key="4">
    <source>
        <dbReference type="ARBA" id="ARBA00023242"/>
    </source>
</evidence>
<dbReference type="PANTHER" id="PTHR45664">
    <property type="entry name" value="PROTEIN ZERKNUELLT 1-RELATED"/>
    <property type="match status" value="1"/>
</dbReference>
<dbReference type="InterPro" id="IPR017970">
    <property type="entry name" value="Homeobox_CS"/>
</dbReference>
<evidence type="ECO:0000256" key="2">
    <source>
        <dbReference type="ARBA" id="ARBA00023125"/>
    </source>
</evidence>
<evidence type="ECO:0000256" key="7">
    <source>
        <dbReference type="SAM" id="MobiDB-lite"/>
    </source>
</evidence>
<protein>
    <recommendedName>
        <fullName evidence="8">Homeobox domain-containing protein</fullName>
    </recommendedName>
</protein>
<evidence type="ECO:0000256" key="6">
    <source>
        <dbReference type="RuleBase" id="RU000682"/>
    </source>
</evidence>
<dbReference type="PRINTS" id="PR00024">
    <property type="entry name" value="HOMEOBOX"/>
</dbReference>
<keyword evidence="2 5" id="KW-0238">DNA-binding</keyword>
<feature type="region of interest" description="Disordered" evidence="7">
    <location>
        <begin position="221"/>
        <end position="269"/>
    </location>
</feature>
<dbReference type="SMART" id="SM00389">
    <property type="entry name" value="HOX"/>
    <property type="match status" value="1"/>
</dbReference>
<comment type="caution">
    <text evidence="9">The sequence shown here is derived from an EMBL/GenBank/DDBJ whole genome shotgun (WGS) entry which is preliminary data.</text>
</comment>
<keyword evidence="4 5" id="KW-0539">Nucleus</keyword>
<evidence type="ECO:0000256" key="3">
    <source>
        <dbReference type="ARBA" id="ARBA00023155"/>
    </source>
</evidence>